<organism evidence="2 3">
    <name type="scientific">Sphaeroforma arctica JP610</name>
    <dbReference type="NCBI Taxonomy" id="667725"/>
    <lineage>
        <taxon>Eukaryota</taxon>
        <taxon>Ichthyosporea</taxon>
        <taxon>Ichthyophonida</taxon>
        <taxon>Sphaeroforma</taxon>
    </lineage>
</organism>
<protein>
    <submittedName>
        <fullName evidence="2">Uncharacterized protein</fullName>
    </submittedName>
</protein>
<keyword evidence="3" id="KW-1185">Reference proteome</keyword>
<dbReference type="GeneID" id="25914858"/>
<evidence type="ECO:0000313" key="2">
    <source>
        <dbReference type="EMBL" id="KNC73087.1"/>
    </source>
</evidence>
<feature type="non-terminal residue" evidence="2">
    <location>
        <position position="1"/>
    </location>
</feature>
<dbReference type="EMBL" id="KQ246100">
    <property type="protein sequence ID" value="KNC73087.1"/>
    <property type="molecule type" value="Genomic_DNA"/>
</dbReference>
<dbReference type="AlphaFoldDB" id="A0A0L0F8Q4"/>
<sequence>EDTSTAKSGGDPTPQAATATAKPSMPTASMNNSVSVTSVDGLLVPLGNKSTPTPVLMSRAPKKIRLNMVIAPHLMFHVMPSRNGIWNKTTSHPSAYNSHNTSGATSPLPGFTRLYSADDGLSSTPNPAMINYKAVVQAAVGMSIRTELLSYK</sequence>
<gene>
    <name evidence="2" type="ORF">SARC_14354</name>
</gene>
<feature type="compositionally biased region" description="Low complexity" evidence="1">
    <location>
        <begin position="12"/>
        <end position="23"/>
    </location>
</feature>
<feature type="region of interest" description="Disordered" evidence="1">
    <location>
        <begin position="1"/>
        <end position="32"/>
    </location>
</feature>
<proteinExistence type="predicted"/>
<dbReference type="RefSeq" id="XP_014146989.1">
    <property type="nucleotide sequence ID" value="XM_014291514.1"/>
</dbReference>
<accession>A0A0L0F8Q4</accession>
<dbReference type="Proteomes" id="UP000054560">
    <property type="component" value="Unassembled WGS sequence"/>
</dbReference>
<evidence type="ECO:0000256" key="1">
    <source>
        <dbReference type="SAM" id="MobiDB-lite"/>
    </source>
</evidence>
<reference evidence="2 3" key="1">
    <citation type="submission" date="2011-02" db="EMBL/GenBank/DDBJ databases">
        <title>The Genome Sequence of Sphaeroforma arctica JP610.</title>
        <authorList>
            <consortium name="The Broad Institute Genome Sequencing Platform"/>
            <person name="Russ C."/>
            <person name="Cuomo C."/>
            <person name="Young S.K."/>
            <person name="Zeng Q."/>
            <person name="Gargeya S."/>
            <person name="Alvarado L."/>
            <person name="Berlin A."/>
            <person name="Chapman S.B."/>
            <person name="Chen Z."/>
            <person name="Freedman E."/>
            <person name="Gellesch M."/>
            <person name="Goldberg J."/>
            <person name="Griggs A."/>
            <person name="Gujja S."/>
            <person name="Heilman E."/>
            <person name="Heiman D."/>
            <person name="Howarth C."/>
            <person name="Mehta T."/>
            <person name="Neiman D."/>
            <person name="Pearson M."/>
            <person name="Roberts A."/>
            <person name="Saif S."/>
            <person name="Shea T."/>
            <person name="Shenoy N."/>
            <person name="Sisk P."/>
            <person name="Stolte C."/>
            <person name="Sykes S."/>
            <person name="White J."/>
            <person name="Yandava C."/>
            <person name="Burger G."/>
            <person name="Gray M.W."/>
            <person name="Holland P.W.H."/>
            <person name="King N."/>
            <person name="Lang F.B.F."/>
            <person name="Roger A.J."/>
            <person name="Ruiz-Trillo I."/>
            <person name="Haas B."/>
            <person name="Nusbaum C."/>
            <person name="Birren B."/>
        </authorList>
    </citation>
    <scope>NUCLEOTIDE SEQUENCE [LARGE SCALE GENOMIC DNA]</scope>
    <source>
        <strain evidence="2 3">JP610</strain>
    </source>
</reference>
<name>A0A0L0F8Q4_9EUKA</name>
<evidence type="ECO:0000313" key="3">
    <source>
        <dbReference type="Proteomes" id="UP000054560"/>
    </source>
</evidence>